<dbReference type="EMBL" id="BRXU01000004">
    <property type="protein sequence ID" value="GLC51663.1"/>
    <property type="molecule type" value="Genomic_DNA"/>
</dbReference>
<dbReference type="AlphaFoldDB" id="A0A9W6BGM2"/>
<organism evidence="3 4">
    <name type="scientific">Pleodorina starrii</name>
    <dbReference type="NCBI Taxonomy" id="330485"/>
    <lineage>
        <taxon>Eukaryota</taxon>
        <taxon>Viridiplantae</taxon>
        <taxon>Chlorophyta</taxon>
        <taxon>core chlorophytes</taxon>
        <taxon>Chlorophyceae</taxon>
        <taxon>CS clade</taxon>
        <taxon>Chlamydomonadales</taxon>
        <taxon>Volvocaceae</taxon>
        <taxon>Pleodorina</taxon>
    </lineage>
</organism>
<dbReference type="GO" id="GO:0007005">
    <property type="term" value="P:mitochondrion organization"/>
    <property type="evidence" value="ECO:0007669"/>
    <property type="project" value="TreeGrafter"/>
</dbReference>
<evidence type="ECO:0000259" key="2">
    <source>
        <dbReference type="Pfam" id="PF03109"/>
    </source>
</evidence>
<dbReference type="PANTHER" id="PTHR43173">
    <property type="entry name" value="ABC1 FAMILY PROTEIN"/>
    <property type="match status" value="1"/>
</dbReference>
<dbReference type="GO" id="GO:0005743">
    <property type="term" value="C:mitochondrial inner membrane"/>
    <property type="evidence" value="ECO:0007669"/>
    <property type="project" value="TreeGrafter"/>
</dbReference>
<dbReference type="GO" id="GO:0055088">
    <property type="term" value="P:lipid homeostasis"/>
    <property type="evidence" value="ECO:0007669"/>
    <property type="project" value="TreeGrafter"/>
</dbReference>
<dbReference type="InterPro" id="IPR045307">
    <property type="entry name" value="ADCK1_dom"/>
</dbReference>
<dbReference type="SUPFAM" id="SSF56112">
    <property type="entry name" value="Protein kinase-like (PK-like)"/>
    <property type="match status" value="1"/>
</dbReference>
<keyword evidence="4" id="KW-1185">Reference proteome</keyword>
<comment type="similarity">
    <text evidence="1">Belongs to the protein kinase superfamily. ADCK protein kinase family.</text>
</comment>
<feature type="domain" description="ABC1 atypical kinase-like" evidence="2">
    <location>
        <begin position="207"/>
        <end position="459"/>
    </location>
</feature>
<dbReference type="Proteomes" id="UP001165080">
    <property type="component" value="Unassembled WGS sequence"/>
</dbReference>
<dbReference type="InterPro" id="IPR004147">
    <property type="entry name" value="ABC1_dom"/>
</dbReference>
<accession>A0A9W6BGM2</accession>
<protein>
    <recommendedName>
        <fullName evidence="2">ABC1 atypical kinase-like domain-containing protein</fullName>
    </recommendedName>
</protein>
<evidence type="ECO:0000256" key="1">
    <source>
        <dbReference type="ARBA" id="ARBA00009670"/>
    </source>
</evidence>
<evidence type="ECO:0000313" key="3">
    <source>
        <dbReference type="EMBL" id="GLC51663.1"/>
    </source>
</evidence>
<dbReference type="CDD" id="cd13969">
    <property type="entry name" value="ADCK1-like"/>
    <property type="match status" value="1"/>
</dbReference>
<dbReference type="InterPro" id="IPR051130">
    <property type="entry name" value="Mito_struct-func_regulator"/>
</dbReference>
<dbReference type="OrthoDB" id="427480at2759"/>
<proteinExistence type="inferred from homology"/>
<dbReference type="PANTHER" id="PTHR43173:SF19">
    <property type="entry name" value="AARF DOMAIN-CONTAINING PROTEIN KINASE 1"/>
    <property type="match status" value="1"/>
</dbReference>
<reference evidence="3 4" key="1">
    <citation type="journal article" date="2023" name="Commun. Biol.">
        <title>Reorganization of the ancestral sex-determining regions during the evolution of trioecy in Pleodorina starrii.</title>
        <authorList>
            <person name="Takahashi K."/>
            <person name="Suzuki S."/>
            <person name="Kawai-Toyooka H."/>
            <person name="Yamamoto K."/>
            <person name="Hamaji T."/>
            <person name="Ootsuki R."/>
            <person name="Yamaguchi H."/>
            <person name="Kawachi M."/>
            <person name="Higashiyama T."/>
            <person name="Nozaki H."/>
        </authorList>
    </citation>
    <scope>NUCLEOTIDE SEQUENCE [LARGE SCALE GENOMIC DNA]</scope>
    <source>
        <strain evidence="3 4">NIES-4479</strain>
    </source>
</reference>
<name>A0A9W6BGM2_9CHLO</name>
<dbReference type="InterPro" id="IPR011009">
    <property type="entry name" value="Kinase-like_dom_sf"/>
</dbReference>
<comment type="caution">
    <text evidence="3">The sequence shown here is derived from an EMBL/GenBank/DDBJ whole genome shotgun (WGS) entry which is preliminary data.</text>
</comment>
<sequence length="638" mass="70349">MCETSQTLDDTRIDKLPRAKSCFGIEHNIHNVAPPASAPPYALRSAIAGGGLTASPMLGRLGRLVPAGLQCCHAYGTRFAATSAATRQPPRRWSMLVGFSLGVGAGAGLLVYQPTPEDLRAAYLTPVRLGRDVYTAAATVIDYKLSLGTLTGAAREAALRECHQRGADRLLALCFANGGVYTKLGQHIGQLDHLLPEEYVLTMRRHLLDRCPVSPPEEVRRIFEQDLGAPPEKLFAYFSPQPIASASLAQVHEARDHSGRRLAVKVQHAGLRESCAADVATVSALVAAVRWVFPDFDYGWLVDEIKENLPRELDFRHEAGNAERCRANLQQSARAGAWHAGRVHVPLIDYRTSSHRILTMEFIDGVGVTDLEGLAALGLSRREVMLLIAETFNEMIFAHGYVHCDPHAANMLVRKVDGHAQLVLLDHGLYKSYTDSFRLSYAALWRSLIFADEAGIRRYSAAMNAGDAYDIFASMLTQRSWDQILDARSDHLAVQRTPQTRQVAQQYMATYSREITSLLQRMPRPLLLLLKTNDCLRSIDFALGEPVNTFVITARECSAALARERLRGAPGPLVRLAVAWERLRVEARMLGFELMVWCKGVRARLRLGPKPPAEPLPITELPARPPELLQARTAGAAA</sequence>
<evidence type="ECO:0000313" key="4">
    <source>
        <dbReference type="Proteomes" id="UP001165080"/>
    </source>
</evidence>
<dbReference type="Pfam" id="PF03109">
    <property type="entry name" value="ABC1"/>
    <property type="match status" value="1"/>
</dbReference>
<gene>
    <name evidence="3" type="primary">PLEST004969</name>
    <name evidence="3" type="ORF">PLESTB_000526500</name>
</gene>